<organism evidence="1 2">
    <name type="scientific">Scleropages formosus</name>
    <name type="common">Asian bonytongue</name>
    <name type="synonym">Osteoglossum formosum</name>
    <dbReference type="NCBI Taxonomy" id="113540"/>
    <lineage>
        <taxon>Eukaryota</taxon>
        <taxon>Metazoa</taxon>
        <taxon>Chordata</taxon>
        <taxon>Craniata</taxon>
        <taxon>Vertebrata</taxon>
        <taxon>Euteleostomi</taxon>
        <taxon>Actinopterygii</taxon>
        <taxon>Neopterygii</taxon>
        <taxon>Teleostei</taxon>
        <taxon>Osteoglossocephala</taxon>
        <taxon>Osteoglossomorpha</taxon>
        <taxon>Osteoglossiformes</taxon>
        <taxon>Osteoglossidae</taxon>
        <taxon>Scleropages</taxon>
    </lineage>
</organism>
<dbReference type="AlphaFoldDB" id="A0A8C9S5N2"/>
<reference evidence="1" key="2">
    <citation type="submission" date="2025-08" db="UniProtKB">
        <authorList>
            <consortium name="Ensembl"/>
        </authorList>
    </citation>
    <scope>IDENTIFICATION</scope>
</reference>
<dbReference type="InterPro" id="IPR055308">
    <property type="entry name" value="TEX47-like"/>
</dbReference>
<dbReference type="PANTHER" id="PTHR34035:SF1">
    <property type="entry name" value="TESTIS-EXPRESSED PROTEIN 47"/>
    <property type="match status" value="1"/>
</dbReference>
<dbReference type="Ensembl" id="ENSSFOT00015028187.2">
    <property type="protein sequence ID" value="ENSSFOP00015027876.2"/>
    <property type="gene ID" value="ENSSFOG00015017891.2"/>
</dbReference>
<dbReference type="PANTHER" id="PTHR34035">
    <property type="entry name" value="TESTIS-EXPRESSED PROTEIN 47"/>
    <property type="match status" value="1"/>
</dbReference>
<protein>
    <submittedName>
        <fullName evidence="1">Uncharacterized protein</fullName>
    </submittedName>
</protein>
<proteinExistence type="predicted"/>
<accession>A0A8C9S5N2</accession>
<reference evidence="1" key="3">
    <citation type="submission" date="2025-09" db="UniProtKB">
        <authorList>
            <consortium name="Ensembl"/>
        </authorList>
    </citation>
    <scope>IDENTIFICATION</scope>
</reference>
<dbReference type="Proteomes" id="UP000694397">
    <property type="component" value="Chromosome 1"/>
</dbReference>
<dbReference type="GeneTree" id="ENSGT00990000209767"/>
<dbReference type="Pfam" id="PF24787">
    <property type="entry name" value="TEX47"/>
    <property type="match status" value="1"/>
</dbReference>
<sequence length="254" mass="28862">MLGQPSISQGQICSVKYILKIYVFGGVRWHSGLDHSPPLRWVWGSSPPWGALRRTGVPSWVCPLPLRPYALCYWVAHFESLNQRVQRSHQGEEITGLLLLYPSHMVHIVEVTVSSVYKVNSKKKGHMNKIATKFFKILSYARILVVSHDIPRRLFQQWTFKVLAPPARSPAGGTEHEPTEKLVADTLTQLMKLGSRLLETLKVCSKPPSELHGDCFRVRQPLQSLPPFILTATFTARLLSLRSEMWSRPCDEVK</sequence>
<dbReference type="OrthoDB" id="548795at2759"/>
<name>A0A8C9S5N2_SCLFO</name>
<keyword evidence="2" id="KW-1185">Reference proteome</keyword>
<evidence type="ECO:0000313" key="2">
    <source>
        <dbReference type="Proteomes" id="UP000694397"/>
    </source>
</evidence>
<evidence type="ECO:0000313" key="1">
    <source>
        <dbReference type="Ensembl" id="ENSSFOP00015027876.2"/>
    </source>
</evidence>
<reference evidence="1 2" key="1">
    <citation type="submission" date="2019-04" db="EMBL/GenBank/DDBJ databases">
        <authorList>
            <consortium name="Wellcome Sanger Institute Data Sharing"/>
        </authorList>
    </citation>
    <scope>NUCLEOTIDE SEQUENCE [LARGE SCALE GENOMIC DNA]</scope>
</reference>